<dbReference type="GO" id="GO:0005886">
    <property type="term" value="C:plasma membrane"/>
    <property type="evidence" value="ECO:0007669"/>
    <property type="project" value="TreeGrafter"/>
</dbReference>
<feature type="region of interest" description="Disordered" evidence="3">
    <location>
        <begin position="1"/>
        <end position="43"/>
    </location>
</feature>
<evidence type="ECO:0000256" key="1">
    <source>
        <dbReference type="ARBA" id="ARBA00004370"/>
    </source>
</evidence>
<evidence type="ECO:0000256" key="2">
    <source>
        <dbReference type="ARBA" id="ARBA00023136"/>
    </source>
</evidence>
<evidence type="ECO:0008006" key="7">
    <source>
        <dbReference type="Google" id="ProtNLM"/>
    </source>
</evidence>
<keyword evidence="4" id="KW-1133">Transmembrane helix</keyword>
<dbReference type="GO" id="GO:0009506">
    <property type="term" value="C:plasmodesma"/>
    <property type="evidence" value="ECO:0007669"/>
    <property type="project" value="TreeGrafter"/>
</dbReference>
<keyword evidence="6" id="KW-1185">Reference proteome</keyword>
<feature type="compositionally biased region" description="Pro residues" evidence="3">
    <location>
        <begin position="26"/>
        <end position="36"/>
    </location>
</feature>
<keyword evidence="4" id="KW-0812">Transmembrane</keyword>
<evidence type="ECO:0000313" key="5">
    <source>
        <dbReference type="EMBL" id="KAK1370068.1"/>
    </source>
</evidence>
<comment type="subcellular location">
    <subcellularLocation>
        <location evidence="1">Membrane</location>
    </subcellularLocation>
</comment>
<proteinExistence type="predicted"/>
<accession>A0AAD8MFD0</accession>
<dbReference type="InterPro" id="IPR044839">
    <property type="entry name" value="NDR1-like"/>
</dbReference>
<evidence type="ECO:0000313" key="6">
    <source>
        <dbReference type="Proteomes" id="UP001237642"/>
    </source>
</evidence>
<dbReference type="Proteomes" id="UP001237642">
    <property type="component" value="Unassembled WGS sequence"/>
</dbReference>
<dbReference type="AlphaFoldDB" id="A0AAD8MFD0"/>
<evidence type="ECO:0000256" key="3">
    <source>
        <dbReference type="SAM" id="MobiDB-lite"/>
    </source>
</evidence>
<evidence type="ECO:0000256" key="4">
    <source>
        <dbReference type="SAM" id="Phobius"/>
    </source>
</evidence>
<dbReference type="PANTHER" id="PTHR31415">
    <property type="entry name" value="OS05G0367900 PROTEIN"/>
    <property type="match status" value="1"/>
</dbReference>
<keyword evidence="2 4" id="KW-0472">Membrane</keyword>
<gene>
    <name evidence="5" type="ORF">POM88_036160</name>
</gene>
<protein>
    <recommendedName>
        <fullName evidence="7">Late embryogenesis abundant protein LEA-2 subgroup domain-containing protein</fullName>
    </recommendedName>
</protein>
<reference evidence="5" key="2">
    <citation type="submission" date="2023-05" db="EMBL/GenBank/DDBJ databases">
        <authorList>
            <person name="Schelkunov M.I."/>
        </authorList>
    </citation>
    <scope>NUCLEOTIDE SEQUENCE</scope>
    <source>
        <strain evidence="5">Hsosn_3</strain>
        <tissue evidence="5">Leaf</tissue>
    </source>
</reference>
<comment type="caution">
    <text evidence="5">The sequence shown here is derived from an EMBL/GenBank/DDBJ whole genome shotgun (WGS) entry which is preliminary data.</text>
</comment>
<sequence length="280" mass="31810">MGEGKTKDDFSSEGDPKSEKSVTESQPPPQAYPYPPTYQGYPPSYPGYPNSRNQYIPAPPPPPGYYQTTARNFVLVGPPQRSNGYKYARIFLTVMIIVFFGMSVMSLLSWLIYGSDMPVIYAQSLNMTVFSADNPGLNATWNASVIVRNPSHKDDVQYEYVQAALVYQDHILDTNYTNPFVLGQTDRRIVKFMFVMPNPTEEKVVGAPWEKEIEHERSERGSIRFDLKIIVNVVFSRDGHHTKSRTLRIFCADLEIVFPSPNDKVGKLNEDYKECIILSD</sequence>
<organism evidence="5 6">
    <name type="scientific">Heracleum sosnowskyi</name>
    <dbReference type="NCBI Taxonomy" id="360622"/>
    <lineage>
        <taxon>Eukaryota</taxon>
        <taxon>Viridiplantae</taxon>
        <taxon>Streptophyta</taxon>
        <taxon>Embryophyta</taxon>
        <taxon>Tracheophyta</taxon>
        <taxon>Spermatophyta</taxon>
        <taxon>Magnoliopsida</taxon>
        <taxon>eudicotyledons</taxon>
        <taxon>Gunneridae</taxon>
        <taxon>Pentapetalae</taxon>
        <taxon>asterids</taxon>
        <taxon>campanulids</taxon>
        <taxon>Apiales</taxon>
        <taxon>Apiaceae</taxon>
        <taxon>Apioideae</taxon>
        <taxon>apioid superclade</taxon>
        <taxon>Tordylieae</taxon>
        <taxon>Tordyliinae</taxon>
        <taxon>Heracleum</taxon>
    </lineage>
</organism>
<feature type="transmembrane region" description="Helical" evidence="4">
    <location>
        <begin position="90"/>
        <end position="113"/>
    </location>
</feature>
<dbReference type="PANTHER" id="PTHR31415:SF4">
    <property type="entry name" value="NDR1_HIN1-LIKE PROTEIN 3"/>
    <property type="match status" value="1"/>
</dbReference>
<dbReference type="GO" id="GO:0098542">
    <property type="term" value="P:defense response to other organism"/>
    <property type="evidence" value="ECO:0007669"/>
    <property type="project" value="InterPro"/>
</dbReference>
<feature type="compositionally biased region" description="Basic and acidic residues" evidence="3">
    <location>
        <begin position="1"/>
        <end position="22"/>
    </location>
</feature>
<name>A0AAD8MFD0_9APIA</name>
<dbReference type="EMBL" id="JAUIZM010000008">
    <property type="protein sequence ID" value="KAK1370068.1"/>
    <property type="molecule type" value="Genomic_DNA"/>
</dbReference>
<reference evidence="5" key="1">
    <citation type="submission" date="2023-02" db="EMBL/GenBank/DDBJ databases">
        <title>Genome of toxic invasive species Heracleum sosnowskyi carries increased number of genes despite the absence of recent whole-genome duplications.</title>
        <authorList>
            <person name="Schelkunov M."/>
            <person name="Shtratnikova V."/>
            <person name="Makarenko M."/>
            <person name="Klepikova A."/>
            <person name="Omelchenko D."/>
            <person name="Novikova G."/>
            <person name="Obukhova E."/>
            <person name="Bogdanov V."/>
            <person name="Penin A."/>
            <person name="Logacheva M."/>
        </authorList>
    </citation>
    <scope>NUCLEOTIDE SEQUENCE</scope>
    <source>
        <strain evidence="5">Hsosn_3</strain>
        <tissue evidence="5">Leaf</tissue>
    </source>
</reference>